<dbReference type="PROSITE" id="PS50943">
    <property type="entry name" value="HTH_CROC1"/>
    <property type="match status" value="1"/>
</dbReference>
<dbReference type="InterPro" id="IPR001387">
    <property type="entry name" value="Cro/C1-type_HTH"/>
</dbReference>
<proteinExistence type="predicted"/>
<dbReference type="Pfam" id="PF13560">
    <property type="entry name" value="HTH_31"/>
    <property type="match status" value="1"/>
</dbReference>
<dbReference type="CDD" id="cd00093">
    <property type="entry name" value="HTH_XRE"/>
    <property type="match status" value="1"/>
</dbReference>
<evidence type="ECO:0000313" key="3">
    <source>
        <dbReference type="Proteomes" id="UP000256541"/>
    </source>
</evidence>
<dbReference type="RefSeq" id="WP_116413108.1">
    <property type="nucleotide sequence ID" value="NZ_NBXB01000063.1"/>
</dbReference>
<dbReference type="SMART" id="SM00530">
    <property type="entry name" value="HTH_XRE"/>
    <property type="match status" value="1"/>
</dbReference>
<comment type="caution">
    <text evidence="2">The sequence shown here is derived from an EMBL/GenBank/DDBJ whole genome shotgun (WGS) entry which is preliminary data.</text>
</comment>
<dbReference type="Proteomes" id="UP000256541">
    <property type="component" value="Unassembled WGS sequence"/>
</dbReference>
<sequence>MVRLPLTVADIERGQRLGTLLRRARAERTLFETALTAGISPDTLRKIETGRVPTPAFATIAAIGSALGLSLDTLWEQISESDDSDLPRASGGPCAG</sequence>
<name>A0A3E0VP38_9MICO</name>
<dbReference type="GO" id="GO:0003677">
    <property type="term" value="F:DNA binding"/>
    <property type="evidence" value="ECO:0007669"/>
    <property type="project" value="InterPro"/>
</dbReference>
<dbReference type="SUPFAM" id="SSF47413">
    <property type="entry name" value="lambda repressor-like DNA-binding domains"/>
    <property type="match status" value="1"/>
</dbReference>
<organism evidence="2 3">
    <name type="scientific">Subtercola boreus</name>
    <dbReference type="NCBI Taxonomy" id="120213"/>
    <lineage>
        <taxon>Bacteria</taxon>
        <taxon>Bacillati</taxon>
        <taxon>Actinomycetota</taxon>
        <taxon>Actinomycetes</taxon>
        <taxon>Micrococcales</taxon>
        <taxon>Microbacteriaceae</taxon>
        <taxon>Subtercola</taxon>
    </lineage>
</organism>
<reference evidence="2 3" key="1">
    <citation type="submission" date="2017-04" db="EMBL/GenBank/DDBJ databases">
        <title>Comparative genome analysis of Subtercola boreus.</title>
        <authorList>
            <person name="Cho Y.-J."/>
            <person name="Cho A."/>
            <person name="Kim O.-S."/>
            <person name="Lee J.-I."/>
        </authorList>
    </citation>
    <scope>NUCLEOTIDE SEQUENCE [LARGE SCALE GENOMIC DNA]</scope>
    <source>
        <strain evidence="2 3">P27479</strain>
    </source>
</reference>
<accession>A0A3E0VP38</accession>
<dbReference type="Gene3D" id="1.10.260.40">
    <property type="entry name" value="lambda repressor-like DNA-binding domains"/>
    <property type="match status" value="1"/>
</dbReference>
<protein>
    <submittedName>
        <fullName evidence="2">Transcriptional regulator</fullName>
    </submittedName>
</protein>
<dbReference type="EMBL" id="NBXB01000063">
    <property type="protein sequence ID" value="RFA11732.1"/>
    <property type="molecule type" value="Genomic_DNA"/>
</dbReference>
<gene>
    <name evidence="2" type="ORF">B7R22_18090</name>
</gene>
<dbReference type="InterPro" id="IPR010982">
    <property type="entry name" value="Lambda_DNA-bd_dom_sf"/>
</dbReference>
<evidence type="ECO:0000313" key="2">
    <source>
        <dbReference type="EMBL" id="RFA11732.1"/>
    </source>
</evidence>
<feature type="domain" description="HTH cro/C1-type" evidence="1">
    <location>
        <begin position="21"/>
        <end position="74"/>
    </location>
</feature>
<dbReference type="AlphaFoldDB" id="A0A3E0VP38"/>
<evidence type="ECO:0000259" key="1">
    <source>
        <dbReference type="PROSITE" id="PS50943"/>
    </source>
</evidence>
<dbReference type="OrthoDB" id="5196639at2"/>